<protein>
    <submittedName>
        <fullName evidence="1">Uncharacterized protein</fullName>
    </submittedName>
</protein>
<dbReference type="Proteomes" id="UP000805649">
    <property type="component" value="Unassembled WGS sequence"/>
</dbReference>
<comment type="caution">
    <text evidence="1">The sequence shown here is derived from an EMBL/GenBank/DDBJ whole genome shotgun (WGS) entry which is preliminary data.</text>
</comment>
<reference evidence="1 2" key="1">
    <citation type="journal article" date="2020" name="Phytopathology">
        <title>Genome Sequence Resources of Colletotrichum truncatum, C. plurivorum, C. musicola, and C. sojae: Four Species Pathogenic to Soybean (Glycine max).</title>
        <authorList>
            <person name="Rogerio F."/>
            <person name="Boufleur T.R."/>
            <person name="Ciampi-Guillardi M."/>
            <person name="Sukno S.A."/>
            <person name="Thon M.R."/>
            <person name="Massola Junior N.S."/>
            <person name="Baroncelli R."/>
        </authorList>
    </citation>
    <scope>NUCLEOTIDE SEQUENCE [LARGE SCALE GENOMIC DNA]</scope>
    <source>
        <strain evidence="1 2">CMES1059</strain>
    </source>
</reference>
<dbReference type="EMBL" id="VUJX02000002">
    <property type="protein sequence ID" value="KAL0941002.1"/>
    <property type="molecule type" value="Genomic_DNA"/>
</dbReference>
<evidence type="ECO:0000313" key="2">
    <source>
        <dbReference type="Proteomes" id="UP000805649"/>
    </source>
</evidence>
<accession>A0ACC3ZAV5</accession>
<organism evidence="1 2">
    <name type="scientific">Colletotrichum truncatum</name>
    <name type="common">Anthracnose fungus</name>
    <name type="synonym">Colletotrichum capsici</name>
    <dbReference type="NCBI Taxonomy" id="5467"/>
    <lineage>
        <taxon>Eukaryota</taxon>
        <taxon>Fungi</taxon>
        <taxon>Dikarya</taxon>
        <taxon>Ascomycota</taxon>
        <taxon>Pezizomycotina</taxon>
        <taxon>Sordariomycetes</taxon>
        <taxon>Hypocreomycetidae</taxon>
        <taxon>Glomerellales</taxon>
        <taxon>Glomerellaceae</taxon>
        <taxon>Colletotrichum</taxon>
        <taxon>Colletotrichum truncatum species complex</taxon>
    </lineage>
</organism>
<name>A0ACC3ZAV5_COLTU</name>
<proteinExistence type="predicted"/>
<keyword evidence="2" id="KW-1185">Reference proteome</keyword>
<sequence length="175" mass="19070">MKLLFVTIIVASASAVQSAITWTLEKAANPSADQNEAYKKIEAAMKAAAARHEKIGNANKSVKVFYTPGVPTAEASSNGDVRFGSDRSFMTERTALHEISHTLGVGMTSAFNSMCSSGDWKTAWPLLKSWDGDDAKISCGGQHFWPYGLNYEKEWTETTADRHVKMVNAMIADGM</sequence>
<evidence type="ECO:0000313" key="1">
    <source>
        <dbReference type="EMBL" id="KAL0941002.1"/>
    </source>
</evidence>
<gene>
    <name evidence="1" type="ORF">CTRU02_203765</name>
</gene>